<feature type="region of interest" description="Disordered" evidence="1">
    <location>
        <begin position="469"/>
        <end position="507"/>
    </location>
</feature>
<dbReference type="InParanoid" id="A0A163MMH7"/>
<name>A0A163MMH7_ABSGL</name>
<dbReference type="AlphaFoldDB" id="A0A163MMH7"/>
<dbReference type="Pfam" id="PF00339">
    <property type="entry name" value="Arrestin_N"/>
    <property type="match status" value="1"/>
</dbReference>
<feature type="compositionally biased region" description="Basic and acidic residues" evidence="1">
    <location>
        <begin position="418"/>
        <end position="427"/>
    </location>
</feature>
<accession>A0A163MMH7</accession>
<dbReference type="OrthoDB" id="2333384at2759"/>
<feature type="compositionally biased region" description="Low complexity" evidence="1">
    <location>
        <begin position="383"/>
        <end position="400"/>
    </location>
</feature>
<feature type="region of interest" description="Disordered" evidence="1">
    <location>
        <begin position="367"/>
        <end position="427"/>
    </location>
</feature>
<dbReference type="SUPFAM" id="SSF81296">
    <property type="entry name" value="E set domains"/>
    <property type="match status" value="1"/>
</dbReference>
<dbReference type="InterPro" id="IPR014752">
    <property type="entry name" value="Arrestin-like_C"/>
</dbReference>
<sequence>MHLGLLSSDRLSFDPLKPIILSGPATEEGSVVFSGNVVLSLGKNTKVSKISVTLKSTQITYWPEGIGSRGTRLSHEKSLNEDTMNVFHAEGEKKGYIQLPAGIHRFMFTFVVPNSIVETVEDVYGRVKHTVEARVTSPGISLLNSWHISKPVLVLRTYLSNALLTNNSIQDLSRTFEKHLPGVDIHLVVEQAAFSSGDLFHVRCMIQPQVKHIRLEHMELYIMENRRYAVPEMRALRTDQERFDLSFLSAGRLEESDNGGESSISTPDINSDWSGIFTKSHGHAIDIHDTASYRLTFATPTCVRNFHHSTTNKDVLFRHHLSIHLSLSYPDPSPSSSSSSISQPTTSHSNEDDLVAAVTSRLARTTMNRHHSDRSVDSHDSTHSSASATNQISGSTTPTAAGGGGGAKWLSKLRKHRPDKDVDSEKRKREVVKFEMPITVFDCRLKEDFGRLPSYFELPQHSSTIATNGLSEKGQRMPATNVSSAATSPSSSMPTTPTIQQDEPDLSSRRSSCSIEAHVFLCPCYFAFRRQVERASEVQLYSPPPPASEMNGSSSLDRIPSKPPPDYYVN</sequence>
<evidence type="ECO:0000259" key="2">
    <source>
        <dbReference type="Pfam" id="PF00339"/>
    </source>
</evidence>
<proteinExistence type="predicted"/>
<dbReference type="Proteomes" id="UP000078561">
    <property type="component" value="Unassembled WGS sequence"/>
</dbReference>
<feature type="domain" description="Arrestin-like N-terminal" evidence="2">
    <location>
        <begin position="34"/>
        <end position="139"/>
    </location>
</feature>
<dbReference type="STRING" id="4829.A0A163MMH7"/>
<feature type="compositionally biased region" description="Low complexity" evidence="1">
    <location>
        <begin position="478"/>
        <end position="498"/>
    </location>
</feature>
<feature type="region of interest" description="Disordered" evidence="1">
    <location>
        <begin position="328"/>
        <end position="352"/>
    </location>
</feature>
<gene>
    <name evidence="3" type="primary">ABSGL_12258.1 scaffold 12745</name>
</gene>
<evidence type="ECO:0000256" key="1">
    <source>
        <dbReference type="SAM" id="MobiDB-lite"/>
    </source>
</evidence>
<evidence type="ECO:0000313" key="4">
    <source>
        <dbReference type="Proteomes" id="UP000078561"/>
    </source>
</evidence>
<dbReference type="OMA" id="HLEINIV"/>
<feature type="compositionally biased region" description="Pro residues" evidence="1">
    <location>
        <begin position="561"/>
        <end position="570"/>
    </location>
</feature>
<feature type="compositionally biased region" description="Basic and acidic residues" evidence="1">
    <location>
        <begin position="373"/>
        <end position="382"/>
    </location>
</feature>
<evidence type="ECO:0000313" key="3">
    <source>
        <dbReference type="EMBL" id="SAM06369.1"/>
    </source>
</evidence>
<feature type="compositionally biased region" description="Low complexity" evidence="1">
    <location>
        <begin position="328"/>
        <end position="348"/>
    </location>
</feature>
<protein>
    <recommendedName>
        <fullName evidence="2">Arrestin-like N-terminal domain-containing protein</fullName>
    </recommendedName>
</protein>
<feature type="region of interest" description="Disordered" evidence="1">
    <location>
        <begin position="537"/>
        <end position="570"/>
    </location>
</feature>
<dbReference type="Gene3D" id="2.60.40.640">
    <property type="match status" value="1"/>
</dbReference>
<organism evidence="3">
    <name type="scientific">Absidia glauca</name>
    <name type="common">Pin mould</name>
    <dbReference type="NCBI Taxonomy" id="4829"/>
    <lineage>
        <taxon>Eukaryota</taxon>
        <taxon>Fungi</taxon>
        <taxon>Fungi incertae sedis</taxon>
        <taxon>Mucoromycota</taxon>
        <taxon>Mucoromycotina</taxon>
        <taxon>Mucoromycetes</taxon>
        <taxon>Mucorales</taxon>
        <taxon>Cunninghamellaceae</taxon>
        <taxon>Absidia</taxon>
    </lineage>
</organism>
<dbReference type="EMBL" id="LT554591">
    <property type="protein sequence ID" value="SAM06369.1"/>
    <property type="molecule type" value="Genomic_DNA"/>
</dbReference>
<reference evidence="3" key="1">
    <citation type="submission" date="2016-04" db="EMBL/GenBank/DDBJ databases">
        <authorList>
            <person name="Evans L.H."/>
            <person name="Alamgir A."/>
            <person name="Owens N."/>
            <person name="Weber N.D."/>
            <person name="Virtaneva K."/>
            <person name="Barbian K."/>
            <person name="Babar A."/>
            <person name="Rosenke K."/>
        </authorList>
    </citation>
    <scope>NUCLEOTIDE SEQUENCE [LARGE SCALE GENOMIC DNA]</scope>
    <source>
        <strain evidence="3">CBS 101.48</strain>
    </source>
</reference>
<keyword evidence="4" id="KW-1185">Reference proteome</keyword>
<dbReference type="InterPro" id="IPR011021">
    <property type="entry name" value="Arrestin-like_N"/>
</dbReference>
<dbReference type="InterPro" id="IPR014756">
    <property type="entry name" value="Ig_E-set"/>
</dbReference>